<accession>D6SJR2</accession>
<dbReference type="Proteomes" id="UP000005496">
    <property type="component" value="Unassembled WGS sequence"/>
</dbReference>
<comment type="caution">
    <text evidence="1">The sequence shown here is derived from an EMBL/GenBank/DDBJ whole genome shotgun (WGS) entry which is preliminary data.</text>
</comment>
<evidence type="ECO:0000313" key="2">
    <source>
        <dbReference type="Proteomes" id="UP000005496"/>
    </source>
</evidence>
<gene>
    <name evidence="1" type="ORF">Dthio_PD3567</name>
</gene>
<dbReference type="AlphaFoldDB" id="D6SJR2"/>
<dbReference type="eggNOG" id="COG3657">
    <property type="taxonomic scope" value="Bacteria"/>
</dbReference>
<dbReference type="EMBL" id="ACJN02000001">
    <property type="protein sequence ID" value="EFI36115.1"/>
    <property type="molecule type" value="Genomic_DNA"/>
</dbReference>
<organism evidence="1 2">
    <name type="scientific">Desulfonatronospira thiodismutans ASO3-1</name>
    <dbReference type="NCBI Taxonomy" id="555779"/>
    <lineage>
        <taxon>Bacteria</taxon>
        <taxon>Pseudomonadati</taxon>
        <taxon>Thermodesulfobacteriota</taxon>
        <taxon>Desulfovibrionia</taxon>
        <taxon>Desulfovibrionales</taxon>
        <taxon>Desulfonatronovibrionaceae</taxon>
        <taxon>Desulfonatronospira</taxon>
    </lineage>
</organism>
<name>D6SJR2_9BACT</name>
<keyword evidence="2" id="KW-1185">Reference proteome</keyword>
<protein>
    <submittedName>
        <fullName evidence="1">Addiction module killer protein</fullName>
    </submittedName>
</protein>
<proteinExistence type="predicted"/>
<evidence type="ECO:0000313" key="1">
    <source>
        <dbReference type="EMBL" id="EFI36115.1"/>
    </source>
</evidence>
<reference evidence="1" key="1">
    <citation type="submission" date="2010-05" db="EMBL/GenBank/DDBJ databases">
        <title>The draft genome of Desulfonatronospira thiodismutans ASO3-1.</title>
        <authorList>
            <consortium name="US DOE Joint Genome Institute (JGI-PGF)"/>
            <person name="Lucas S."/>
            <person name="Copeland A."/>
            <person name="Lapidus A."/>
            <person name="Cheng J.-F."/>
            <person name="Bruce D."/>
            <person name="Goodwin L."/>
            <person name="Pitluck S."/>
            <person name="Chertkov O."/>
            <person name="Brettin T."/>
            <person name="Detter J.C."/>
            <person name="Han C."/>
            <person name="Land M.L."/>
            <person name="Hauser L."/>
            <person name="Kyrpides N."/>
            <person name="Mikhailova N."/>
            <person name="Muyzer G."/>
            <person name="Woyke T."/>
        </authorList>
    </citation>
    <scope>NUCLEOTIDE SEQUENCE [LARGE SCALE GENOMIC DNA]</scope>
    <source>
        <strain evidence="1">ASO3-1</strain>
    </source>
</reference>
<sequence length="117" mass="13104">MYIFLRTQEFDNWLKRLRDPLGKARIIARIRSAEAGNFGDCESVGKRVSEVRISYGPGVTIQGGPRWWQVAGNCPLNGYVRAIGFISQEKGGLCIFCCAVAIIRAKKKTSRKPVSWL</sequence>